<sequence length="69" mass="7958">MTITVKKTILVYVAVFLMTLLIGYLYLAQSNDIYTTEQTYEMTDHQIKQHEHKQPNHLSDSNTIVGSID</sequence>
<dbReference type="Proteomes" id="UP000627155">
    <property type="component" value="Chromosome"/>
</dbReference>
<feature type="compositionally biased region" description="Basic and acidic residues" evidence="1">
    <location>
        <begin position="45"/>
        <end position="54"/>
    </location>
</feature>
<evidence type="ECO:0000313" key="4">
    <source>
        <dbReference type="EMBL" id="QRO84880.1"/>
    </source>
</evidence>
<dbReference type="InterPro" id="IPR048170">
    <property type="entry name" value="SosA-like"/>
</dbReference>
<evidence type="ECO:0000256" key="2">
    <source>
        <dbReference type="SAM" id="Phobius"/>
    </source>
</evidence>
<reference evidence="3" key="2">
    <citation type="submission" date="2018-03" db="EMBL/GenBank/DDBJ databases">
        <authorList>
            <person name="Keele B.F."/>
        </authorList>
    </citation>
    <scope>NUCLEOTIDE SEQUENCE</scope>
    <source>
        <strain evidence="3">SNUC 2204</strain>
    </source>
</reference>
<dbReference type="EMBL" id="CP069486">
    <property type="protein sequence ID" value="QRO84880.1"/>
    <property type="molecule type" value="Genomic_DNA"/>
</dbReference>
<feature type="region of interest" description="Disordered" evidence="1">
    <location>
        <begin position="45"/>
        <end position="69"/>
    </location>
</feature>
<dbReference type="GeneID" id="64116282"/>
<keyword evidence="2" id="KW-0812">Transmembrane</keyword>
<evidence type="ECO:0000313" key="6">
    <source>
        <dbReference type="Proteomes" id="UP000627155"/>
    </source>
</evidence>
<dbReference type="OrthoDB" id="2404571at2"/>
<keyword evidence="2" id="KW-0472">Membrane</keyword>
<evidence type="ECO:0000313" key="3">
    <source>
        <dbReference type="EMBL" id="PTI28639.1"/>
    </source>
</evidence>
<dbReference type="RefSeq" id="WP_016911662.1">
    <property type="nucleotide sequence ID" value="NZ_BMDF01000002.1"/>
</dbReference>
<reference evidence="3 5" key="1">
    <citation type="journal article" date="2016" name="Front. Microbiol.">
        <title>Comprehensive Phylogenetic Analysis of Bovine Non-aureus Staphylococci Species Based on Whole-Genome Sequencing.</title>
        <authorList>
            <person name="Naushad S."/>
            <person name="Barkema H.W."/>
            <person name="Luby C."/>
            <person name="Condas L.A."/>
            <person name="Nobrega D.B."/>
            <person name="Carson D.A."/>
            <person name="De Buck J."/>
        </authorList>
    </citation>
    <scope>NUCLEOTIDE SEQUENCE [LARGE SCALE GENOMIC DNA]</scope>
    <source>
        <strain evidence="3 5">SNUC 2204</strain>
    </source>
</reference>
<accession>A0A2T4PRC2</accession>
<reference evidence="4 6" key="3">
    <citation type="submission" date="2021-02" db="EMBL/GenBank/DDBJ databases">
        <title>FDA dAtabase for Regulatory Grade micrObial Sequences (FDA-ARGOS): Supporting development and validation of Infectious Disease Dx tests.</title>
        <authorList>
            <person name="Sproer C."/>
            <person name="Gronow S."/>
            <person name="Severitt S."/>
            <person name="Schroder I."/>
            <person name="Tallon L."/>
            <person name="Sadzewicz L."/>
            <person name="Zhao X."/>
            <person name="Boylan J."/>
            <person name="Ott S."/>
            <person name="Bowen H."/>
            <person name="Vavikolanu K."/>
            <person name="Mehta A."/>
            <person name="Aluvathingal J."/>
            <person name="Nadendla S."/>
            <person name="Lowell S."/>
            <person name="Myers T."/>
            <person name="Yan Y."/>
            <person name="Sichtig H."/>
        </authorList>
    </citation>
    <scope>NUCLEOTIDE SEQUENCE [LARGE SCALE GENOMIC DNA]</scope>
    <source>
        <strain evidence="4 6">FDAARGOS_1207</strain>
    </source>
</reference>
<dbReference type="NCBIfam" id="NF041581">
    <property type="entry name" value="SosA"/>
    <property type="match status" value="1"/>
</dbReference>
<feature type="transmembrane region" description="Helical" evidence="2">
    <location>
        <begin position="9"/>
        <end position="27"/>
    </location>
</feature>
<gene>
    <name evidence="3" type="ORF">BU072_10945</name>
    <name evidence="4" type="ORF">I6J37_11985</name>
</gene>
<dbReference type="STRING" id="1167632.GCA_000286335_00961"/>
<proteinExistence type="predicted"/>
<organism evidence="3 5">
    <name type="scientific">Mammaliicoccus vitulinus</name>
    <dbReference type="NCBI Taxonomy" id="71237"/>
    <lineage>
        <taxon>Bacteria</taxon>
        <taxon>Bacillati</taxon>
        <taxon>Bacillota</taxon>
        <taxon>Bacilli</taxon>
        <taxon>Bacillales</taxon>
        <taxon>Staphylococcaceae</taxon>
        <taxon>Mammaliicoccus</taxon>
    </lineage>
</organism>
<name>A0A2T4PRC2_9STAP</name>
<keyword evidence="6" id="KW-1185">Reference proteome</keyword>
<dbReference type="EMBL" id="PZFK01000025">
    <property type="protein sequence ID" value="PTI28639.1"/>
    <property type="molecule type" value="Genomic_DNA"/>
</dbReference>
<evidence type="ECO:0000256" key="1">
    <source>
        <dbReference type="SAM" id="MobiDB-lite"/>
    </source>
</evidence>
<protein>
    <submittedName>
        <fullName evidence="3">Uncharacterized protein</fullName>
    </submittedName>
</protein>
<evidence type="ECO:0000313" key="5">
    <source>
        <dbReference type="Proteomes" id="UP000241209"/>
    </source>
</evidence>
<dbReference type="Proteomes" id="UP000241209">
    <property type="component" value="Unassembled WGS sequence"/>
</dbReference>
<feature type="compositionally biased region" description="Polar residues" evidence="1">
    <location>
        <begin position="56"/>
        <end position="69"/>
    </location>
</feature>
<dbReference type="AlphaFoldDB" id="A0A2T4PRC2"/>
<keyword evidence="2" id="KW-1133">Transmembrane helix</keyword>